<dbReference type="InterPro" id="IPR011006">
    <property type="entry name" value="CheY-like_superfamily"/>
</dbReference>
<dbReference type="InterPro" id="IPR016032">
    <property type="entry name" value="Sig_transdc_resp-reg_C-effctor"/>
</dbReference>
<evidence type="ECO:0000313" key="7">
    <source>
        <dbReference type="Proteomes" id="UP001161423"/>
    </source>
</evidence>
<organism evidence="6 7">
    <name type="scientific">Methylophaga thalassica</name>
    <dbReference type="NCBI Taxonomy" id="40223"/>
    <lineage>
        <taxon>Bacteria</taxon>
        <taxon>Pseudomonadati</taxon>
        <taxon>Pseudomonadota</taxon>
        <taxon>Gammaproteobacteria</taxon>
        <taxon>Thiotrichales</taxon>
        <taxon>Piscirickettsiaceae</taxon>
        <taxon>Methylophaga</taxon>
    </lineage>
</organism>
<keyword evidence="2 6" id="KW-0238">DNA-binding</keyword>
<protein>
    <submittedName>
        <fullName evidence="6">DNA-binding response regulator</fullName>
    </submittedName>
</protein>
<dbReference type="Pfam" id="PF00196">
    <property type="entry name" value="GerE"/>
    <property type="match status" value="1"/>
</dbReference>
<dbReference type="SUPFAM" id="SSF52172">
    <property type="entry name" value="CheY-like"/>
    <property type="match status" value="1"/>
</dbReference>
<dbReference type="Gene3D" id="3.40.50.2300">
    <property type="match status" value="1"/>
</dbReference>
<reference evidence="6" key="1">
    <citation type="journal article" date="2014" name="Int. J. Syst. Evol. Microbiol.">
        <title>Complete genome of a new Firmicutes species belonging to the dominant human colonic microbiota ('Ruminococcus bicirculans') reveals two chromosomes and a selective capacity to utilize plant glucans.</title>
        <authorList>
            <consortium name="NISC Comparative Sequencing Program"/>
            <person name="Wegmann U."/>
            <person name="Louis P."/>
            <person name="Goesmann A."/>
            <person name="Henrissat B."/>
            <person name="Duncan S.H."/>
            <person name="Flint H.J."/>
        </authorList>
    </citation>
    <scope>NUCLEOTIDE SEQUENCE</scope>
    <source>
        <strain evidence="6">NBRC 102424</strain>
    </source>
</reference>
<feature type="domain" description="HTH luxR-type" evidence="4">
    <location>
        <begin position="144"/>
        <end position="209"/>
    </location>
</feature>
<dbReference type="SMART" id="SM00448">
    <property type="entry name" value="REC"/>
    <property type="match status" value="1"/>
</dbReference>
<dbReference type="PRINTS" id="PR00038">
    <property type="entry name" value="HTHLUXR"/>
</dbReference>
<reference evidence="6" key="2">
    <citation type="submission" date="2023-01" db="EMBL/GenBank/DDBJ databases">
        <title>Draft genome sequence of Methylophaga thalassica strain NBRC 102424.</title>
        <authorList>
            <person name="Sun Q."/>
            <person name="Mori K."/>
        </authorList>
    </citation>
    <scope>NUCLEOTIDE SEQUENCE</scope>
    <source>
        <strain evidence="6">NBRC 102424</strain>
    </source>
</reference>
<dbReference type="PANTHER" id="PTHR43214">
    <property type="entry name" value="TWO-COMPONENT RESPONSE REGULATOR"/>
    <property type="match status" value="1"/>
</dbReference>
<dbReference type="RefSeq" id="WP_284723188.1">
    <property type="nucleotide sequence ID" value="NZ_BSND01000005.1"/>
</dbReference>
<dbReference type="Proteomes" id="UP001161423">
    <property type="component" value="Unassembled WGS sequence"/>
</dbReference>
<evidence type="ECO:0000259" key="4">
    <source>
        <dbReference type="PROSITE" id="PS50043"/>
    </source>
</evidence>
<dbReference type="PROSITE" id="PS00622">
    <property type="entry name" value="HTH_LUXR_1"/>
    <property type="match status" value="1"/>
</dbReference>
<keyword evidence="1 3" id="KW-0597">Phosphoprotein</keyword>
<evidence type="ECO:0000256" key="1">
    <source>
        <dbReference type="ARBA" id="ARBA00022553"/>
    </source>
</evidence>
<gene>
    <name evidence="6" type="ORF">GCM10007891_19230</name>
</gene>
<dbReference type="CDD" id="cd06170">
    <property type="entry name" value="LuxR_C_like"/>
    <property type="match status" value="1"/>
</dbReference>
<dbReference type="PROSITE" id="PS50110">
    <property type="entry name" value="RESPONSE_REGULATORY"/>
    <property type="match status" value="1"/>
</dbReference>
<feature type="domain" description="Response regulatory" evidence="5">
    <location>
        <begin position="6"/>
        <end position="122"/>
    </location>
</feature>
<evidence type="ECO:0000313" key="6">
    <source>
        <dbReference type="EMBL" id="GLQ00070.1"/>
    </source>
</evidence>
<dbReference type="InterPro" id="IPR039420">
    <property type="entry name" value="WalR-like"/>
</dbReference>
<sequence length="214" mass="23641">MSQLIKVMLTDDHAVVRSGLCRLLEQNAEIKVIAEAESGEQAYQTYPENKPDVLVMDMSMPGMGGLEALRRILHRWPEARVIMFSMHENATYAIQSLTAGAMGYVAKSGNAEDLVKAVKEVASGKSFLSADMAQKVALQSLTGDDNPTQRLTSREFEVFRLLAEGKLVEEIAGRLNIGQKTVANYQTSLKQKLDIHSPVELVRLAMKYGVITEQ</sequence>
<dbReference type="PROSITE" id="PS50043">
    <property type="entry name" value="HTH_LUXR_2"/>
    <property type="match status" value="1"/>
</dbReference>
<dbReference type="SUPFAM" id="SSF46894">
    <property type="entry name" value="C-terminal effector domain of the bipartite response regulators"/>
    <property type="match status" value="1"/>
</dbReference>
<comment type="caution">
    <text evidence="6">The sequence shown here is derived from an EMBL/GenBank/DDBJ whole genome shotgun (WGS) entry which is preliminary data.</text>
</comment>
<dbReference type="PANTHER" id="PTHR43214:SF43">
    <property type="entry name" value="TWO-COMPONENT RESPONSE REGULATOR"/>
    <property type="match status" value="1"/>
</dbReference>
<dbReference type="InterPro" id="IPR001789">
    <property type="entry name" value="Sig_transdc_resp-reg_receiver"/>
</dbReference>
<proteinExistence type="predicted"/>
<feature type="modified residue" description="4-aspartylphosphate" evidence="3">
    <location>
        <position position="57"/>
    </location>
</feature>
<dbReference type="InterPro" id="IPR000792">
    <property type="entry name" value="Tscrpt_reg_LuxR_C"/>
</dbReference>
<dbReference type="InterPro" id="IPR058245">
    <property type="entry name" value="NreC/VraR/RcsB-like_REC"/>
</dbReference>
<evidence type="ECO:0000256" key="2">
    <source>
        <dbReference type="ARBA" id="ARBA00023125"/>
    </source>
</evidence>
<keyword evidence="7" id="KW-1185">Reference proteome</keyword>
<dbReference type="GO" id="GO:0003677">
    <property type="term" value="F:DNA binding"/>
    <property type="evidence" value="ECO:0007669"/>
    <property type="project" value="UniProtKB-KW"/>
</dbReference>
<accession>A0ABQ5TX03</accession>
<evidence type="ECO:0000256" key="3">
    <source>
        <dbReference type="PROSITE-ProRule" id="PRU00169"/>
    </source>
</evidence>
<dbReference type="EMBL" id="BSND01000005">
    <property type="protein sequence ID" value="GLQ00070.1"/>
    <property type="molecule type" value="Genomic_DNA"/>
</dbReference>
<name>A0ABQ5TX03_9GAMM</name>
<evidence type="ECO:0000259" key="5">
    <source>
        <dbReference type="PROSITE" id="PS50110"/>
    </source>
</evidence>
<dbReference type="CDD" id="cd17535">
    <property type="entry name" value="REC_NarL-like"/>
    <property type="match status" value="1"/>
</dbReference>
<dbReference type="Pfam" id="PF00072">
    <property type="entry name" value="Response_reg"/>
    <property type="match status" value="1"/>
</dbReference>
<dbReference type="SMART" id="SM00421">
    <property type="entry name" value="HTH_LUXR"/>
    <property type="match status" value="1"/>
</dbReference>